<organism evidence="1 2">
    <name type="scientific">Aspergillus pseudotamarii</name>
    <dbReference type="NCBI Taxonomy" id="132259"/>
    <lineage>
        <taxon>Eukaryota</taxon>
        <taxon>Fungi</taxon>
        <taxon>Dikarya</taxon>
        <taxon>Ascomycota</taxon>
        <taxon>Pezizomycotina</taxon>
        <taxon>Eurotiomycetes</taxon>
        <taxon>Eurotiomycetidae</taxon>
        <taxon>Eurotiales</taxon>
        <taxon>Aspergillaceae</taxon>
        <taxon>Aspergillus</taxon>
        <taxon>Aspergillus subgen. Circumdati</taxon>
    </lineage>
</organism>
<protein>
    <submittedName>
        <fullName evidence="1">Uncharacterized protein</fullName>
    </submittedName>
</protein>
<dbReference type="AlphaFoldDB" id="A0A5N6SUR2"/>
<dbReference type="GeneID" id="43648285"/>
<gene>
    <name evidence="1" type="ORF">BDV38DRAFT_87306</name>
</gene>
<accession>A0A5N6SUR2</accession>
<keyword evidence="2" id="KW-1185">Reference proteome</keyword>
<name>A0A5N6SUR2_ASPPS</name>
<proteinExistence type="predicted"/>
<dbReference type="Proteomes" id="UP000325672">
    <property type="component" value="Unassembled WGS sequence"/>
</dbReference>
<dbReference type="OrthoDB" id="2562973at2759"/>
<dbReference type="EMBL" id="ML743577">
    <property type="protein sequence ID" value="KAE8137480.1"/>
    <property type="molecule type" value="Genomic_DNA"/>
</dbReference>
<sequence>MRRPITPRQKSLTVAQITRSHGTQMAETPCCAISESLVDAHNPTGEQPLIGHFVYSPPAWCPTVHSFYNWRVMNQIGMVDIVQLIGKMKGWEDIPRRFEDIYFANVQFKILKTESPHQAAPYLGMVGNVDVLERPEAGGGNFSRRATRHVLNKSHSGEEHVASSREIIALKNQMVWEGTDGTTPRFKFGTMYPMRFSVRDKSTQESTFYAVRRTTKAEHYQNENVLYAGKNEEPNVLVKFTKLREGKGHPADRQDLAWTEDLGTSMRAERIGSHDMVRMDFYDLQTMEYVGWLQNNGGIAKLEPDTEGRHNVERILKFMYV</sequence>
<dbReference type="RefSeq" id="XP_031913543.1">
    <property type="nucleotide sequence ID" value="XM_032064075.1"/>
</dbReference>
<evidence type="ECO:0000313" key="2">
    <source>
        <dbReference type="Proteomes" id="UP000325672"/>
    </source>
</evidence>
<evidence type="ECO:0000313" key="1">
    <source>
        <dbReference type="EMBL" id="KAE8137480.1"/>
    </source>
</evidence>
<reference evidence="1 2" key="1">
    <citation type="submission" date="2019-04" db="EMBL/GenBank/DDBJ databases">
        <title>Friends and foes A comparative genomics study of 23 Aspergillus species from section Flavi.</title>
        <authorList>
            <consortium name="DOE Joint Genome Institute"/>
            <person name="Kjaerbolling I."/>
            <person name="Vesth T."/>
            <person name="Frisvad J.C."/>
            <person name="Nybo J.L."/>
            <person name="Theobald S."/>
            <person name="Kildgaard S."/>
            <person name="Isbrandt T."/>
            <person name="Kuo A."/>
            <person name="Sato A."/>
            <person name="Lyhne E.K."/>
            <person name="Kogle M.E."/>
            <person name="Wiebenga A."/>
            <person name="Kun R.S."/>
            <person name="Lubbers R.J."/>
            <person name="Makela M.R."/>
            <person name="Barry K."/>
            <person name="Chovatia M."/>
            <person name="Clum A."/>
            <person name="Daum C."/>
            <person name="Haridas S."/>
            <person name="He G."/>
            <person name="LaButti K."/>
            <person name="Lipzen A."/>
            <person name="Mondo S."/>
            <person name="Riley R."/>
            <person name="Salamov A."/>
            <person name="Simmons B.A."/>
            <person name="Magnuson J.K."/>
            <person name="Henrissat B."/>
            <person name="Mortensen U.H."/>
            <person name="Larsen T.O."/>
            <person name="Devries R.P."/>
            <person name="Grigoriev I.V."/>
            <person name="Machida M."/>
            <person name="Baker S.E."/>
            <person name="Andersen M.R."/>
        </authorList>
    </citation>
    <scope>NUCLEOTIDE SEQUENCE [LARGE SCALE GENOMIC DNA]</scope>
    <source>
        <strain evidence="1 2">CBS 117625</strain>
    </source>
</reference>